<evidence type="ECO:0000256" key="1">
    <source>
        <dbReference type="SAM" id="MobiDB-lite"/>
    </source>
</evidence>
<sequence length="52" mass="5954">MAREQEGQGDGDRGHAVRDVQREHLEHDPWPRPGVFVDSRLGLYRVTRSLGN</sequence>
<name>A0AAC8Q512_9BACT</name>
<gene>
    <name evidence="2" type="ORF">AA314_02821</name>
</gene>
<protein>
    <submittedName>
        <fullName evidence="2">Uncharacterized protein</fullName>
    </submittedName>
</protein>
<feature type="region of interest" description="Disordered" evidence="1">
    <location>
        <begin position="1"/>
        <end position="32"/>
    </location>
</feature>
<accession>A0AAC8Q512</accession>
<evidence type="ECO:0000313" key="2">
    <source>
        <dbReference type="EMBL" id="AKJ01195.1"/>
    </source>
</evidence>
<organism evidence="2 3">
    <name type="scientific">Archangium gephyra</name>
    <dbReference type="NCBI Taxonomy" id="48"/>
    <lineage>
        <taxon>Bacteria</taxon>
        <taxon>Pseudomonadati</taxon>
        <taxon>Myxococcota</taxon>
        <taxon>Myxococcia</taxon>
        <taxon>Myxococcales</taxon>
        <taxon>Cystobacterineae</taxon>
        <taxon>Archangiaceae</taxon>
        <taxon>Archangium</taxon>
    </lineage>
</organism>
<dbReference type="Proteomes" id="UP000035579">
    <property type="component" value="Chromosome"/>
</dbReference>
<dbReference type="AlphaFoldDB" id="A0AAC8Q512"/>
<evidence type="ECO:0000313" key="3">
    <source>
        <dbReference type="Proteomes" id="UP000035579"/>
    </source>
</evidence>
<reference evidence="2 3" key="1">
    <citation type="submission" date="2015-05" db="EMBL/GenBank/DDBJ databases">
        <title>Genome assembly of Archangium gephyra DSM 2261.</title>
        <authorList>
            <person name="Sharma G."/>
            <person name="Subramanian S."/>
        </authorList>
    </citation>
    <scope>NUCLEOTIDE SEQUENCE [LARGE SCALE GENOMIC DNA]</scope>
    <source>
        <strain evidence="2 3">DSM 2261</strain>
    </source>
</reference>
<feature type="compositionally biased region" description="Basic and acidic residues" evidence="1">
    <location>
        <begin position="1"/>
        <end position="30"/>
    </location>
</feature>
<proteinExistence type="predicted"/>
<dbReference type="KEGG" id="age:AA314_02821"/>
<dbReference type="EMBL" id="CP011509">
    <property type="protein sequence ID" value="AKJ01195.1"/>
    <property type="molecule type" value="Genomic_DNA"/>
</dbReference>